<dbReference type="GeneID" id="92943305"/>
<dbReference type="AlphaFoldDB" id="A0AAP9RCL8"/>
<gene>
    <name evidence="1" type="ORF">FF104_04075</name>
</gene>
<sequence>MLRVSKRCFGITDIIKPICKGRRCNMAIRKWQNRVTSDDLTFLESSNRKTKAIIVASIKEDEEIYVI</sequence>
<accession>A0AAP9RCL8</accession>
<proteinExistence type="predicted"/>
<dbReference type="EMBL" id="CP040626">
    <property type="protein sequence ID" value="QMW90154.1"/>
    <property type="molecule type" value="Genomic_DNA"/>
</dbReference>
<evidence type="ECO:0000313" key="1">
    <source>
        <dbReference type="EMBL" id="QMW90154.1"/>
    </source>
</evidence>
<reference evidence="1 2" key="1">
    <citation type="submission" date="2019-05" db="EMBL/GenBank/DDBJ databases">
        <authorList>
            <person name="Schori C."/>
            <person name="Ahrens C."/>
        </authorList>
    </citation>
    <scope>NUCLEOTIDE SEQUENCE [LARGE SCALE GENOMIC DNA]</scope>
    <source>
        <strain evidence="1 2">DSM 10702</strain>
    </source>
</reference>
<name>A0AAP9RCL8_CLOBU</name>
<evidence type="ECO:0000313" key="2">
    <source>
        <dbReference type="Proteomes" id="UP000515243"/>
    </source>
</evidence>
<dbReference type="RefSeq" id="WP_141912227.1">
    <property type="nucleotide sequence ID" value="NZ_AP019716.1"/>
</dbReference>
<dbReference type="Proteomes" id="UP000515243">
    <property type="component" value="Chromosome 1"/>
</dbReference>
<protein>
    <submittedName>
        <fullName evidence="1">Uncharacterized protein</fullName>
    </submittedName>
</protein>
<organism evidence="1 2">
    <name type="scientific">Clostridium butyricum</name>
    <dbReference type="NCBI Taxonomy" id="1492"/>
    <lineage>
        <taxon>Bacteria</taxon>
        <taxon>Bacillati</taxon>
        <taxon>Bacillota</taxon>
        <taxon>Clostridia</taxon>
        <taxon>Eubacteriales</taxon>
        <taxon>Clostridiaceae</taxon>
        <taxon>Clostridium</taxon>
    </lineage>
</organism>